<evidence type="ECO:0000313" key="2">
    <source>
        <dbReference type="Proteomes" id="UP001596098"/>
    </source>
</evidence>
<proteinExistence type="predicted"/>
<gene>
    <name evidence="1" type="ORF">ACFPWU_08260</name>
</gene>
<organism evidence="1 2">
    <name type="scientific">Nocardioides yefusunii</name>
    <dbReference type="NCBI Taxonomy" id="2500546"/>
    <lineage>
        <taxon>Bacteria</taxon>
        <taxon>Bacillati</taxon>
        <taxon>Actinomycetota</taxon>
        <taxon>Actinomycetes</taxon>
        <taxon>Propionibacteriales</taxon>
        <taxon>Nocardioidaceae</taxon>
        <taxon>Nocardioides</taxon>
    </lineage>
</organism>
<keyword evidence="2" id="KW-1185">Reference proteome</keyword>
<accession>A0ABW1QWJ2</accession>
<comment type="caution">
    <text evidence="1">The sequence shown here is derived from an EMBL/GenBank/DDBJ whole genome shotgun (WGS) entry which is preliminary data.</text>
</comment>
<name>A0ABW1QWJ2_9ACTN</name>
<dbReference type="RefSeq" id="WP_128220050.1">
    <property type="nucleotide sequence ID" value="NZ_CP034929.1"/>
</dbReference>
<evidence type="ECO:0000313" key="1">
    <source>
        <dbReference type="EMBL" id="MFC6153653.1"/>
    </source>
</evidence>
<reference evidence="2" key="1">
    <citation type="journal article" date="2019" name="Int. J. Syst. Evol. Microbiol.">
        <title>The Global Catalogue of Microorganisms (GCM) 10K type strain sequencing project: providing services to taxonomists for standard genome sequencing and annotation.</title>
        <authorList>
            <consortium name="The Broad Institute Genomics Platform"/>
            <consortium name="The Broad Institute Genome Sequencing Center for Infectious Disease"/>
            <person name="Wu L."/>
            <person name="Ma J."/>
        </authorList>
    </citation>
    <scope>NUCLEOTIDE SEQUENCE [LARGE SCALE GENOMIC DNA]</scope>
    <source>
        <strain evidence="2">DFY28</strain>
    </source>
</reference>
<dbReference type="EMBL" id="JBHSQI010000004">
    <property type="protein sequence ID" value="MFC6153653.1"/>
    <property type="molecule type" value="Genomic_DNA"/>
</dbReference>
<dbReference type="Proteomes" id="UP001596098">
    <property type="component" value="Unassembled WGS sequence"/>
</dbReference>
<protein>
    <submittedName>
        <fullName evidence="1">Uncharacterized protein</fullName>
    </submittedName>
</protein>
<sequence length="139" mass="15030">MTDVRPHLIDVLIDDEEAGAELARFEFHSVPSADEFVTFATARQGGERDWSVQMTVKETGTAGTAYQLALNSPGTKVEVVYRPHGNATATPAEPHYTQMATVQPIEGRTMGGTATRSRNARSSMELVWPLDGAPVKVTA</sequence>